<evidence type="ECO:0000313" key="4">
    <source>
        <dbReference type="Proteomes" id="UP000315167"/>
    </source>
</evidence>
<protein>
    <submittedName>
        <fullName evidence="3">Peptidase M23-like protein</fullName>
    </submittedName>
</protein>
<organism evidence="3 4">
    <name type="scientific">Luteimonas cucumeris</name>
    <dbReference type="NCBI Taxonomy" id="985012"/>
    <lineage>
        <taxon>Bacteria</taxon>
        <taxon>Pseudomonadati</taxon>
        <taxon>Pseudomonadota</taxon>
        <taxon>Gammaproteobacteria</taxon>
        <taxon>Lysobacterales</taxon>
        <taxon>Lysobacteraceae</taxon>
        <taxon>Luteimonas</taxon>
    </lineage>
</organism>
<feature type="domain" description="M23ase beta-sheet core" evidence="2">
    <location>
        <begin position="421"/>
        <end position="515"/>
    </location>
</feature>
<reference evidence="3 4" key="1">
    <citation type="journal article" date="2015" name="Stand. Genomic Sci.">
        <title>Genomic Encyclopedia of Bacterial and Archaeal Type Strains, Phase III: the genomes of soil and plant-associated and newly described type strains.</title>
        <authorList>
            <person name="Whitman W.B."/>
            <person name="Woyke T."/>
            <person name="Klenk H.P."/>
            <person name="Zhou Y."/>
            <person name="Lilburn T.G."/>
            <person name="Beck B.J."/>
            <person name="De Vos P."/>
            <person name="Vandamme P."/>
            <person name="Eisen J.A."/>
            <person name="Garrity G."/>
            <person name="Hugenholtz P."/>
            <person name="Kyrpides N.C."/>
        </authorList>
    </citation>
    <scope>NUCLEOTIDE SEQUENCE [LARGE SCALE GENOMIC DNA]</scope>
    <source>
        <strain evidence="3 4">CGMCC 1.10821</strain>
    </source>
</reference>
<dbReference type="CDD" id="cd12797">
    <property type="entry name" value="M23_peptidase"/>
    <property type="match status" value="1"/>
</dbReference>
<dbReference type="PANTHER" id="PTHR21666">
    <property type="entry name" value="PEPTIDASE-RELATED"/>
    <property type="match status" value="1"/>
</dbReference>
<dbReference type="Gene3D" id="1.25.40.10">
    <property type="entry name" value="Tetratricopeptide repeat domain"/>
    <property type="match status" value="1"/>
</dbReference>
<dbReference type="SUPFAM" id="SSF48452">
    <property type="entry name" value="TPR-like"/>
    <property type="match status" value="1"/>
</dbReference>
<evidence type="ECO:0000256" key="1">
    <source>
        <dbReference type="SAM" id="MobiDB-lite"/>
    </source>
</evidence>
<dbReference type="RefSeq" id="WP_144898312.1">
    <property type="nucleotide sequence ID" value="NZ_VLKN01000002.1"/>
</dbReference>
<dbReference type="AlphaFoldDB" id="A0A562LAN8"/>
<evidence type="ECO:0000259" key="2">
    <source>
        <dbReference type="Pfam" id="PF01551"/>
    </source>
</evidence>
<name>A0A562LAN8_9GAMM</name>
<gene>
    <name evidence="3" type="ORF">IP90_00759</name>
</gene>
<dbReference type="InterPro" id="IPR011055">
    <property type="entry name" value="Dup_hybrid_motif"/>
</dbReference>
<accession>A0A562LAN8</accession>
<dbReference type="InterPro" id="IPR050570">
    <property type="entry name" value="Cell_wall_metabolism_enzyme"/>
</dbReference>
<dbReference type="PANTHER" id="PTHR21666:SF270">
    <property type="entry name" value="MUREIN HYDROLASE ACTIVATOR ENVC"/>
    <property type="match status" value="1"/>
</dbReference>
<dbReference type="Pfam" id="PF01551">
    <property type="entry name" value="Peptidase_M23"/>
    <property type="match status" value="1"/>
</dbReference>
<sequence length="737" mass="80075">MTPAREEPGPLHPQSLDDKSAHEWRQLTAQVLQSRAQAGCARTNVTLESAARREPQSPAAPAFRLWMADNLARDGQLAEALTAYDSAVEQAQAAGRLLAAHDPVIGALRGKAQTAALIGDVATAIATYQELARHAPGDANPLFQAGLLAEKAGRLDDAAGFYRQVAADTPSMRTDDAAQLARRELSRLSLPASTFATDERHIVDMLADALARRDAAKLQALVSRTHFAVGPVGGHTAFETEDLLDELLKDLKDSDVTVRRALLGSGDKRYLHTSGWRGKWFDGDVVFLITRAPRGWQWTGIAITGGNALWVERWRPAVLQKNDPLPFELLAPWPHGQCFTAGGLTEFIGQQAAILAVVAAGGFIFGGIAGAILAELFSTSDCGFGPRGFYYNQGSTHDAEDAFAIDFTRYRQFVPYDNESGGTPVLAARAGIVVQVHAGKPSGDSSESNTVVIDHADPANTVDEHRFRSRYLHLEGPNRIPVSEMMPIEAGTRIGYMDDTGNSVLDHLHFSIHDRELLHDGNPYASVRPTPMSGVRLEDGDSGRCVCSTTHEYTGEKPMIEATTFAGQNWLITPTALSVNEAQPDIEQQKFLLVLSGVVIIDLKGNSGAQWRRETVSIRPDLFNPLQYAVARHGIPTPPGTGGNNYWLGFQVEQWAPFAAVSSMFNQNESVDSGFAVDVWRPNPFVTATGFSNTTLDKLFSGIQVDVAVRDTDAWLHRVSYNIVLQGRIVFGPIIIT</sequence>
<proteinExistence type="predicted"/>
<dbReference type="SUPFAM" id="SSF51261">
    <property type="entry name" value="Duplicated hybrid motif"/>
    <property type="match status" value="1"/>
</dbReference>
<dbReference type="OrthoDB" id="7061235at2"/>
<dbReference type="InterPro" id="IPR011990">
    <property type="entry name" value="TPR-like_helical_dom_sf"/>
</dbReference>
<dbReference type="EMBL" id="VLKN01000002">
    <property type="protein sequence ID" value="TWI04626.1"/>
    <property type="molecule type" value="Genomic_DNA"/>
</dbReference>
<keyword evidence="4" id="KW-1185">Reference proteome</keyword>
<dbReference type="Gene3D" id="2.70.70.10">
    <property type="entry name" value="Glucose Permease (Domain IIA)"/>
    <property type="match status" value="1"/>
</dbReference>
<evidence type="ECO:0000313" key="3">
    <source>
        <dbReference type="EMBL" id="TWI04626.1"/>
    </source>
</evidence>
<dbReference type="InterPro" id="IPR016047">
    <property type="entry name" value="M23ase_b-sheet_dom"/>
</dbReference>
<dbReference type="GO" id="GO:0004222">
    <property type="term" value="F:metalloendopeptidase activity"/>
    <property type="evidence" value="ECO:0007669"/>
    <property type="project" value="TreeGrafter"/>
</dbReference>
<dbReference type="Proteomes" id="UP000315167">
    <property type="component" value="Unassembled WGS sequence"/>
</dbReference>
<comment type="caution">
    <text evidence="3">The sequence shown here is derived from an EMBL/GenBank/DDBJ whole genome shotgun (WGS) entry which is preliminary data.</text>
</comment>
<feature type="region of interest" description="Disordered" evidence="1">
    <location>
        <begin position="1"/>
        <end position="21"/>
    </location>
</feature>